<dbReference type="GO" id="GO:0045087">
    <property type="term" value="P:innate immune response"/>
    <property type="evidence" value="ECO:0007669"/>
    <property type="project" value="TreeGrafter"/>
</dbReference>
<keyword evidence="6" id="KW-1185">Reference proteome</keyword>
<keyword evidence="2 3" id="KW-0040">ANK repeat</keyword>
<evidence type="ECO:0000256" key="1">
    <source>
        <dbReference type="ARBA" id="ARBA00022737"/>
    </source>
</evidence>
<dbReference type="Pfam" id="PF00023">
    <property type="entry name" value="Ank"/>
    <property type="match status" value="1"/>
</dbReference>
<gene>
    <name evidence="5" type="primary">Ankrd17</name>
    <name evidence="5" type="ORF">AK812_SmicGene4308</name>
</gene>
<dbReference type="Proteomes" id="UP000186817">
    <property type="component" value="Unassembled WGS sequence"/>
</dbReference>
<dbReference type="Pfam" id="PF12796">
    <property type="entry name" value="Ank_2"/>
    <property type="match status" value="2"/>
</dbReference>
<name>A0A1Q9EWK5_SYMMI</name>
<feature type="repeat" description="ANK" evidence="3">
    <location>
        <begin position="434"/>
        <end position="466"/>
    </location>
</feature>
<dbReference type="Gene3D" id="3.90.550.10">
    <property type="entry name" value="Spore Coat Polysaccharide Biosynthesis Protein SpsA, Chain A"/>
    <property type="match status" value="1"/>
</dbReference>
<evidence type="ECO:0000256" key="4">
    <source>
        <dbReference type="SAM" id="MobiDB-lite"/>
    </source>
</evidence>
<evidence type="ECO:0000313" key="6">
    <source>
        <dbReference type="Proteomes" id="UP000186817"/>
    </source>
</evidence>
<dbReference type="PROSITE" id="PS50297">
    <property type="entry name" value="ANK_REP_REGION"/>
    <property type="match status" value="6"/>
</dbReference>
<keyword evidence="1" id="KW-0677">Repeat</keyword>
<comment type="caution">
    <text evidence="5">The sequence shown here is derived from an EMBL/GenBank/DDBJ whole genome shotgun (WGS) entry which is preliminary data.</text>
</comment>
<dbReference type="GO" id="GO:0005737">
    <property type="term" value="C:cytoplasm"/>
    <property type="evidence" value="ECO:0007669"/>
    <property type="project" value="TreeGrafter"/>
</dbReference>
<organism evidence="5 6">
    <name type="scientific">Symbiodinium microadriaticum</name>
    <name type="common">Dinoflagellate</name>
    <name type="synonym">Zooxanthella microadriatica</name>
    <dbReference type="NCBI Taxonomy" id="2951"/>
    <lineage>
        <taxon>Eukaryota</taxon>
        <taxon>Sar</taxon>
        <taxon>Alveolata</taxon>
        <taxon>Dinophyceae</taxon>
        <taxon>Suessiales</taxon>
        <taxon>Symbiodiniaceae</taxon>
        <taxon>Symbiodinium</taxon>
    </lineage>
</organism>
<feature type="repeat" description="ANK" evidence="3">
    <location>
        <begin position="500"/>
        <end position="526"/>
    </location>
</feature>
<protein>
    <submittedName>
        <fullName evidence="5">Ankyrin repeat domain-containing protein 17</fullName>
    </submittedName>
</protein>
<proteinExistence type="predicted"/>
<dbReference type="InterPro" id="IPR009091">
    <property type="entry name" value="RCC1/BLIP-II"/>
</dbReference>
<dbReference type="EMBL" id="LSRX01000053">
    <property type="protein sequence ID" value="OLQ11824.1"/>
    <property type="molecule type" value="Genomic_DNA"/>
</dbReference>
<dbReference type="SUPFAM" id="SSF48403">
    <property type="entry name" value="Ankyrin repeat"/>
    <property type="match status" value="2"/>
</dbReference>
<dbReference type="PANTHER" id="PTHR23206">
    <property type="entry name" value="MASK PROTEIN"/>
    <property type="match status" value="1"/>
</dbReference>
<feature type="repeat" description="ANK" evidence="3">
    <location>
        <begin position="368"/>
        <end position="400"/>
    </location>
</feature>
<dbReference type="SUPFAM" id="SSF53448">
    <property type="entry name" value="Nucleotide-diphospho-sugar transferases"/>
    <property type="match status" value="1"/>
</dbReference>
<dbReference type="AlphaFoldDB" id="A0A1Q9EWK5"/>
<sequence length="1163" mass="121360">MPPWAHAIPSWPSETISSDLACQRALLAAAAEIRANHKLGADDRENAWRCEVNLDATGPVAVVRVREAACGPRIVPGSLAGPSGAEMLRVALAEQAPLRCSLVVPAKTSVGGHVRVARLLLDADVDSNLANRCGDTALMAASAKGHVEIALLLLDADSNLANRCRGTALIAVSARICENHVQVGRLLLDAGADSNLANRCGGTALIAASARAMWRLRVCCWIPMSTVARLLLDADADRPESFRDSGVEAARQRLFVCGIFVEYSAPLDLPMELELVLLSYYSTTSQTQTEELATASTNGSVTEVEASLQQPQRNDGFTALMAASRHGHVEVVRLLLEACADKNLADSHVEIVRLLLEANTDTNLAHNDGFTALQLASFKGHVEVARLLLDAGADKNLADGAGITALMMASQKGHVEVVRLLLAAGADSNVPDSDGCTALMAASLKGHVEVVRLLLDAGADTNLANRCGDTGLIAASAKGHVEVARLLLDAGADTNLANRCGDTGLIAASAKGHVEVAQLLLDAGADRPESFRDSGVEPNAWVLESSLLDYFAFTDRAVAFKVTREVEFAPVRETKGRHTAEAARLTMHRLHCAWVRAAGGSITEGSELDAMMEVSPLVSFEGEGLGARPLPGRDVRRLRLVIRDFLMSITVDVGLLSGKTATVKAGLDEEVGALQRRAQIALGVGRGRLVGSCGSVLDAFAPIKHAKLENGDVLMLQTQRTQVQASGQAFAAVLGDGSVVTWGNSADGGDSSAVQDQLKNVQQIQASGKAFAAILGDGSVVTWGNSAHGGDSTAVQDQLKNVRQIQASESAFAAILGDGSVVTWGNSAYGGDSSAVQDQLKNVQQIQVSGGAFAAILGDGSVATWVFSIFGGDSSAVQDHLKNVQQIQASFQGFAAVLRDGSVVAWGPFGADSSAVQDHLKNVQQIQASRGAFAAILGDGSVVTWGGPDFGSDSSAVWGQLKNVQQIQASSHAFAAILGDGSVVTWGNSADGGDSSAVQDQLKNVQQIQASYSAFAAILGDGSVVTWGNAAAGGDSRAVQDQLKNVQQIQASSSAFAAILDDGSVVTWGNAVHGGDSSAVQDQLKNCAADPRSVLKLPCHLTAPQETPEEAATEKIDETSATQAADGLDTSPFYLQEYPLRPEVSKSGAPQLNAPGRIANSSF</sequence>
<dbReference type="InterPro" id="IPR051631">
    <property type="entry name" value="Ankyrin-KH/SAM_domain"/>
</dbReference>
<feature type="repeat" description="ANK" evidence="3">
    <location>
        <begin position="315"/>
        <end position="347"/>
    </location>
</feature>
<evidence type="ECO:0000313" key="5">
    <source>
        <dbReference type="EMBL" id="OLQ11824.1"/>
    </source>
</evidence>
<dbReference type="SUPFAM" id="SSF50985">
    <property type="entry name" value="RCC1/BLIP-II"/>
    <property type="match status" value="1"/>
</dbReference>
<dbReference type="OrthoDB" id="5370059at2759"/>
<dbReference type="InterPro" id="IPR036770">
    <property type="entry name" value="Ankyrin_rpt-contain_sf"/>
</dbReference>
<evidence type="ECO:0000256" key="2">
    <source>
        <dbReference type="ARBA" id="ARBA00023043"/>
    </source>
</evidence>
<feature type="repeat" description="ANK" evidence="3">
    <location>
        <begin position="401"/>
        <end position="433"/>
    </location>
</feature>
<dbReference type="InterPro" id="IPR029044">
    <property type="entry name" value="Nucleotide-diphossugar_trans"/>
</dbReference>
<reference evidence="5 6" key="1">
    <citation type="submission" date="2016-02" db="EMBL/GenBank/DDBJ databases">
        <title>Genome analysis of coral dinoflagellate symbionts highlights evolutionary adaptations to a symbiotic lifestyle.</title>
        <authorList>
            <person name="Aranda M."/>
            <person name="Li Y."/>
            <person name="Liew Y.J."/>
            <person name="Baumgarten S."/>
            <person name="Simakov O."/>
            <person name="Wilson M."/>
            <person name="Piel J."/>
            <person name="Ashoor H."/>
            <person name="Bougouffa S."/>
            <person name="Bajic V.B."/>
            <person name="Ryu T."/>
            <person name="Ravasi T."/>
            <person name="Bayer T."/>
            <person name="Micklem G."/>
            <person name="Kim H."/>
            <person name="Bhak J."/>
            <person name="Lajeunesse T.C."/>
            <person name="Voolstra C.R."/>
        </authorList>
    </citation>
    <scope>NUCLEOTIDE SEQUENCE [LARGE SCALE GENOMIC DNA]</scope>
    <source>
        <strain evidence="5 6">CCMP2467</strain>
    </source>
</reference>
<dbReference type="Gene3D" id="1.25.40.20">
    <property type="entry name" value="Ankyrin repeat-containing domain"/>
    <property type="match status" value="5"/>
</dbReference>
<dbReference type="PRINTS" id="PR01415">
    <property type="entry name" value="ANKYRIN"/>
</dbReference>
<feature type="region of interest" description="Disordered" evidence="4">
    <location>
        <begin position="1105"/>
        <end position="1163"/>
    </location>
</feature>
<feature type="repeat" description="ANK" evidence="3">
    <location>
        <begin position="467"/>
        <end position="499"/>
    </location>
</feature>
<dbReference type="InterPro" id="IPR002110">
    <property type="entry name" value="Ankyrin_rpt"/>
</dbReference>
<accession>A0A1Q9EWK5</accession>
<dbReference type="Gene3D" id="2.130.10.30">
    <property type="entry name" value="Regulator of chromosome condensation 1/beta-lactamase-inhibitor protein II"/>
    <property type="match status" value="2"/>
</dbReference>
<dbReference type="SMART" id="SM00248">
    <property type="entry name" value="ANK"/>
    <property type="match status" value="9"/>
</dbReference>
<dbReference type="Pfam" id="PF13637">
    <property type="entry name" value="Ank_4"/>
    <property type="match status" value="2"/>
</dbReference>
<dbReference type="PROSITE" id="PS50088">
    <property type="entry name" value="ANK_REPEAT"/>
    <property type="match status" value="6"/>
</dbReference>
<dbReference type="PANTHER" id="PTHR23206:SF8">
    <property type="entry name" value="ANKYRIN REPEAT AND KH DOMAIN-CONTAINING 1"/>
    <property type="match status" value="1"/>
</dbReference>
<evidence type="ECO:0000256" key="3">
    <source>
        <dbReference type="PROSITE-ProRule" id="PRU00023"/>
    </source>
</evidence>